<dbReference type="Gene3D" id="1.20.190.20">
    <property type="entry name" value="14-3-3 domain"/>
    <property type="match status" value="1"/>
</dbReference>
<evidence type="ECO:0000313" key="4">
    <source>
        <dbReference type="EMBL" id="GAA96117.1"/>
    </source>
</evidence>
<dbReference type="InterPro" id="IPR023410">
    <property type="entry name" value="14-3-3_domain"/>
</dbReference>
<dbReference type="InParanoid" id="G7DZV7"/>
<feature type="region of interest" description="Disordered" evidence="2">
    <location>
        <begin position="301"/>
        <end position="352"/>
    </location>
</feature>
<dbReference type="RefSeq" id="XP_014570744.1">
    <property type="nucleotide sequence ID" value="XM_014715258.1"/>
</dbReference>
<protein>
    <recommendedName>
        <fullName evidence="3">Protein kinase domain-containing protein</fullName>
    </recommendedName>
</protein>
<reference evidence="4 5" key="1">
    <citation type="journal article" date="2011" name="J. Gen. Appl. Microbiol.">
        <title>Draft genome sequencing of the enigmatic basidiomycete Mixia osmundae.</title>
        <authorList>
            <person name="Nishida H."/>
            <person name="Nagatsuka Y."/>
            <person name="Sugiyama J."/>
        </authorList>
    </citation>
    <scope>NUCLEOTIDE SEQUENCE [LARGE SCALE GENOMIC DNA]</scope>
    <source>
        <strain evidence="5">CBS 9802 / IAM 14324 / JCM 22182 / KY 12970</strain>
    </source>
</reference>
<sequence>MASRKRERTTSKTSRRLDAAEEPTKRARQVDAAPVTRERTRTEPAVLQPIDQNRKRAATTQAATNGKTSSANAISERATDCAGPNAVRETVAVAVTTELDAKLPAIDEDEYRRAYHAWVSEPLQRARDLMRDIDDDRIDSRREERKRLIVCITSLCTGIADLSREQLPSMPLIARLTEETWTQDLQACRVDIADLDEMGRTPARAPMFHAGIDQCDLDWPQSAILPNFCLCDLCWFDEENKYLAGDEEIVDKFKSAHMIELLAKLSFLAAFVAPEELSSLAPSQPREDEDDAVPDIHVSAEAAPIVDTPEDGDPDDPPSHCRKPSTDKFEESDELAESSVDPIDVSSEDSRTEEELAAVRAECERLELSVPVLARDYKIVDRLGEGTFSSVYKAHDLQAHIFDNRPWQELDPAPHIADEAAYRSYRKVSARASVYVPPRKPIFVAIKKIYVTSSPIRILNEMEIMAMLRKARNTAFLITAFRNEDQVLIVMPYERHQDFRHYYRTASLDTIRSYTLCLFRALADCHSRKILHRDIKPANFLFNIHTEQGTLCDFGLAEVFDPFEWNGRCLHSLPSHNELHGHRLEQQKSLWSQVREQKSEWELSDKTGKMPWFPDAQKDNELETVLKLHQEHKGFLENLQNAYPAPKSLTRVGYLKPDRDNRPAAKANRAGTRGFRAPEVLLKCPDQTVSIDVWSVGVILLSFLTRRFPFFNSNDDIEALMEIVTLVGRRRMEKCAELHNRRFITNIPNEAPAHKDLHALVKALCPDVYVAAMQGPPESAVYDATNPLYQAVDLMAQCLTLDCTRRVTAHAALHHPFLSQKTQSNDVLVAPRRGKGCERDRHRICERHQASISSAKMTSREDSVYMAKLAEQAERYDEMVTSMKDVAKLNQELTIEERNLLSVSYKNVVGARRASWRIVSSIEAKEEAKSPNSSPWVSAIKDYRSKIEKELEGICEDILSVLDQHLIKSAESGESKVFYHKMKGDYHRYLAEFSSGEKRSTASESALEAYKAASSIANVELPSTHPIRLGLALNFSVFYYEILNSPDKACQLAKQAFDDAIAELDTLSEESYKDSTLIMQLLRDNLTLWTSDMADANEKTAAKAEPEAAAPAEAEAAKTEAS</sequence>
<proteinExistence type="inferred from homology"/>
<dbReference type="eggNOG" id="KOG1167">
    <property type="taxonomic scope" value="Eukaryota"/>
</dbReference>
<dbReference type="PANTHER" id="PTHR18860">
    <property type="entry name" value="14-3-3 PROTEIN"/>
    <property type="match status" value="1"/>
</dbReference>
<dbReference type="InterPro" id="IPR011009">
    <property type="entry name" value="Kinase-like_dom_sf"/>
</dbReference>
<dbReference type="InterPro" id="IPR023409">
    <property type="entry name" value="14-3-3_CS"/>
</dbReference>
<feature type="domain" description="Protein kinase" evidence="3">
    <location>
        <begin position="377"/>
        <end position="818"/>
    </location>
</feature>
<evidence type="ECO:0000256" key="2">
    <source>
        <dbReference type="SAM" id="MobiDB-lite"/>
    </source>
</evidence>
<gene>
    <name evidence="4" type="primary">Mo02778</name>
    <name evidence="4" type="ORF">E5Q_02778</name>
</gene>
<dbReference type="STRING" id="764103.G7DZV7"/>
<dbReference type="Gene3D" id="3.30.200.20">
    <property type="entry name" value="Phosphorylase Kinase, domain 1"/>
    <property type="match status" value="1"/>
</dbReference>
<dbReference type="FunFam" id="1.20.190.20:FF:000002">
    <property type="entry name" value="14-3-3 protein epsilon"/>
    <property type="match status" value="1"/>
</dbReference>
<dbReference type="PROSITE" id="PS50011">
    <property type="entry name" value="PROTEIN_KINASE_DOM"/>
    <property type="match status" value="1"/>
</dbReference>
<evidence type="ECO:0000256" key="1">
    <source>
        <dbReference type="ARBA" id="ARBA00006141"/>
    </source>
</evidence>
<dbReference type="Gene3D" id="1.10.510.10">
    <property type="entry name" value="Transferase(Phosphotransferase) domain 1"/>
    <property type="match status" value="1"/>
</dbReference>
<dbReference type="SMART" id="SM00101">
    <property type="entry name" value="14_3_3"/>
    <property type="match status" value="1"/>
</dbReference>
<comment type="caution">
    <text evidence="4">The sequence shown here is derived from an EMBL/GenBank/DDBJ whole genome shotgun (WGS) entry which is preliminary data.</text>
</comment>
<dbReference type="GO" id="GO:0005524">
    <property type="term" value="F:ATP binding"/>
    <property type="evidence" value="ECO:0007669"/>
    <property type="project" value="InterPro"/>
</dbReference>
<reference evidence="4 5" key="2">
    <citation type="journal article" date="2012" name="Open Biol.">
        <title>Characteristics of nucleosomes and linker DNA regions on the genome of the basidiomycete Mixia osmundae revealed by mono- and dinucleosome mapping.</title>
        <authorList>
            <person name="Nishida H."/>
            <person name="Kondo S."/>
            <person name="Matsumoto T."/>
            <person name="Suzuki Y."/>
            <person name="Yoshikawa H."/>
            <person name="Taylor T.D."/>
            <person name="Sugiyama J."/>
        </authorList>
    </citation>
    <scope>NUCLEOTIDE SEQUENCE [LARGE SCALE GENOMIC DNA]</scope>
    <source>
        <strain evidence="5">CBS 9802 / IAM 14324 / JCM 22182 / KY 12970</strain>
    </source>
</reference>
<dbReference type="HOGENOM" id="CLU_280189_0_0_1"/>
<dbReference type="PRINTS" id="PR00305">
    <property type="entry name" value="1433ZETA"/>
</dbReference>
<dbReference type="CDD" id="cd14019">
    <property type="entry name" value="STKc_Cdc7"/>
    <property type="match status" value="1"/>
</dbReference>
<dbReference type="SUPFAM" id="SSF56112">
    <property type="entry name" value="Protein kinase-like (PK-like)"/>
    <property type="match status" value="1"/>
</dbReference>
<dbReference type="OrthoDB" id="10260625at2759"/>
<feature type="region of interest" description="Disordered" evidence="2">
    <location>
        <begin position="1"/>
        <end position="76"/>
    </location>
</feature>
<evidence type="ECO:0000313" key="5">
    <source>
        <dbReference type="Proteomes" id="UP000009131"/>
    </source>
</evidence>
<feature type="compositionally biased region" description="Basic and acidic residues" evidence="2">
    <location>
        <begin position="15"/>
        <end position="29"/>
    </location>
</feature>
<dbReference type="InterPro" id="IPR036815">
    <property type="entry name" value="14-3-3_dom_sf"/>
</dbReference>
<dbReference type="SMART" id="SM00220">
    <property type="entry name" value="S_TKc"/>
    <property type="match status" value="1"/>
</dbReference>
<organism evidence="4 5">
    <name type="scientific">Mixia osmundae (strain CBS 9802 / IAM 14324 / JCM 22182 / KY 12970)</name>
    <dbReference type="NCBI Taxonomy" id="764103"/>
    <lineage>
        <taxon>Eukaryota</taxon>
        <taxon>Fungi</taxon>
        <taxon>Dikarya</taxon>
        <taxon>Basidiomycota</taxon>
        <taxon>Pucciniomycotina</taxon>
        <taxon>Mixiomycetes</taxon>
        <taxon>Mixiales</taxon>
        <taxon>Mixiaceae</taxon>
        <taxon>Mixia</taxon>
    </lineage>
</organism>
<dbReference type="eggNOG" id="KOG0841">
    <property type="taxonomic scope" value="Eukaryota"/>
</dbReference>
<dbReference type="AlphaFoldDB" id="G7DZV7"/>
<dbReference type="GO" id="GO:0004672">
    <property type="term" value="F:protein kinase activity"/>
    <property type="evidence" value="ECO:0007669"/>
    <property type="project" value="InterPro"/>
</dbReference>
<dbReference type="InterPro" id="IPR008271">
    <property type="entry name" value="Ser/Thr_kinase_AS"/>
</dbReference>
<dbReference type="InterPro" id="IPR000308">
    <property type="entry name" value="14-3-3"/>
</dbReference>
<feature type="region of interest" description="Disordered" evidence="2">
    <location>
        <begin position="1098"/>
        <end position="1122"/>
    </location>
</feature>
<dbReference type="Proteomes" id="UP000009131">
    <property type="component" value="Unassembled WGS sequence"/>
</dbReference>
<dbReference type="PROSITE" id="PS00108">
    <property type="entry name" value="PROTEIN_KINASE_ST"/>
    <property type="match status" value="1"/>
</dbReference>
<comment type="similarity">
    <text evidence="1">Belongs to the 14-3-3 family.</text>
</comment>
<evidence type="ECO:0000259" key="3">
    <source>
        <dbReference type="PROSITE" id="PS50011"/>
    </source>
</evidence>
<name>G7DZV7_MIXOS</name>
<dbReference type="PROSITE" id="PS00797">
    <property type="entry name" value="1433_2"/>
    <property type="match status" value="1"/>
</dbReference>
<dbReference type="SUPFAM" id="SSF48445">
    <property type="entry name" value="14-3-3 protein"/>
    <property type="match status" value="1"/>
</dbReference>
<dbReference type="Pfam" id="PF00244">
    <property type="entry name" value="14-3-3"/>
    <property type="match status" value="1"/>
</dbReference>
<dbReference type="Pfam" id="PF00069">
    <property type="entry name" value="Pkinase"/>
    <property type="match status" value="2"/>
</dbReference>
<dbReference type="InterPro" id="IPR000719">
    <property type="entry name" value="Prot_kinase_dom"/>
</dbReference>
<dbReference type="EMBL" id="BABT02000076">
    <property type="protein sequence ID" value="GAA96117.1"/>
    <property type="molecule type" value="Genomic_DNA"/>
</dbReference>
<keyword evidence="5" id="KW-1185">Reference proteome</keyword>
<accession>G7DZV7</accession>
<feature type="compositionally biased region" description="Polar residues" evidence="2">
    <location>
        <begin position="58"/>
        <end position="73"/>
    </location>
</feature>